<evidence type="ECO:0000313" key="2">
    <source>
        <dbReference type="EMBL" id="JAC65428.1"/>
    </source>
</evidence>
<gene>
    <name evidence="2" type="ORF">TSPGSL018_16062</name>
</gene>
<feature type="compositionally biased region" description="Low complexity" evidence="1">
    <location>
        <begin position="1"/>
        <end position="23"/>
    </location>
</feature>
<sequence length="238" mass="24761">MGSQELCLPLSLSPPGGCTSSAPQGPPQDPPPSPPPIADSIGGGGWETSAGGETAAALGRMGRRGGGSLEQEARAVCPEGEEEPTGDSHLKAVHHTVRVSQRGSNIRALPEKPENCLDYLTGAARAQRRHSQVPSHLSAHPLCLTYSPLPLPFPGRQCLGTVSGSKPHLSKRSLSAKSLSLLPLIPSIFPLAPPPSPSALCALSLCSLCLILRRSPSYSPLCVLPSPSELIGFSSHRM</sequence>
<feature type="region of interest" description="Disordered" evidence="1">
    <location>
        <begin position="1"/>
        <end position="90"/>
    </location>
</feature>
<dbReference type="AlphaFoldDB" id="A0A061R0A9"/>
<feature type="compositionally biased region" description="Low complexity" evidence="1">
    <location>
        <begin position="47"/>
        <end position="60"/>
    </location>
</feature>
<reference evidence="2" key="1">
    <citation type="submission" date="2014-05" db="EMBL/GenBank/DDBJ databases">
        <title>The transcriptome of the halophilic microalga Tetraselmis sp. GSL018 isolated from the Great Salt Lake, Utah.</title>
        <authorList>
            <person name="Jinkerson R.E."/>
            <person name="D'Adamo S."/>
            <person name="Posewitz M.C."/>
        </authorList>
    </citation>
    <scope>NUCLEOTIDE SEQUENCE</scope>
    <source>
        <strain evidence="2">GSL018</strain>
    </source>
</reference>
<feature type="compositionally biased region" description="Pro residues" evidence="1">
    <location>
        <begin position="24"/>
        <end position="37"/>
    </location>
</feature>
<evidence type="ECO:0000256" key="1">
    <source>
        <dbReference type="SAM" id="MobiDB-lite"/>
    </source>
</evidence>
<protein>
    <submittedName>
        <fullName evidence="2">Uncharacterized protein</fullName>
    </submittedName>
</protein>
<organism evidence="2">
    <name type="scientific">Tetraselmis sp. GSL018</name>
    <dbReference type="NCBI Taxonomy" id="582737"/>
    <lineage>
        <taxon>Eukaryota</taxon>
        <taxon>Viridiplantae</taxon>
        <taxon>Chlorophyta</taxon>
        <taxon>core chlorophytes</taxon>
        <taxon>Chlorodendrophyceae</taxon>
        <taxon>Chlorodendrales</taxon>
        <taxon>Chlorodendraceae</taxon>
        <taxon>Tetraselmis</taxon>
    </lineage>
</organism>
<proteinExistence type="predicted"/>
<dbReference type="EMBL" id="GBEZ01021313">
    <property type="protein sequence ID" value="JAC65428.1"/>
    <property type="molecule type" value="Transcribed_RNA"/>
</dbReference>
<name>A0A061R0A9_9CHLO</name>
<accession>A0A061R0A9</accession>